<dbReference type="CDD" id="cd01948">
    <property type="entry name" value="EAL"/>
    <property type="match status" value="1"/>
</dbReference>
<evidence type="ECO:0000259" key="5">
    <source>
        <dbReference type="PROSITE" id="PS50883"/>
    </source>
</evidence>
<keyword evidence="3" id="KW-0597">Phosphoprotein</keyword>
<comment type="caution">
    <text evidence="7">The sequence shown here is derived from an EMBL/GenBank/DDBJ whole genome shotgun (WGS) entry which is preliminary data.</text>
</comment>
<dbReference type="PROSITE" id="PS50883">
    <property type="entry name" value="EAL"/>
    <property type="match status" value="1"/>
</dbReference>
<evidence type="ECO:0000313" key="8">
    <source>
        <dbReference type="Proteomes" id="UP001299235"/>
    </source>
</evidence>
<organism evidence="7 8">
    <name type="scientific">Hominisplanchenecus faecis</name>
    <dbReference type="NCBI Taxonomy" id="2885351"/>
    <lineage>
        <taxon>Bacteria</taxon>
        <taxon>Bacillati</taxon>
        <taxon>Bacillota</taxon>
        <taxon>Clostridia</taxon>
        <taxon>Lachnospirales</taxon>
        <taxon>Lachnospiraceae</taxon>
        <taxon>Hominisplanchenecus</taxon>
    </lineage>
</organism>
<dbReference type="SMART" id="SM00448">
    <property type="entry name" value="REC"/>
    <property type="match status" value="1"/>
</dbReference>
<evidence type="ECO:0000259" key="4">
    <source>
        <dbReference type="PROSITE" id="PS50110"/>
    </source>
</evidence>
<keyword evidence="8" id="KW-1185">Reference proteome</keyword>
<feature type="domain" description="EAL" evidence="5">
    <location>
        <begin position="681"/>
        <end position="934"/>
    </location>
</feature>
<sequence length="934" mass="108469">MQKILIVDDSEINREILAAMLEKTYEIDMAKDGQEAIEILEKKWETYQIVLLDLNMPVINGYEVLKVMEEKQWLDSLPVICISAETSEASIGKAYELGATDYFTRPFDTAVVLRRVHNTIALYAKASSSLHDAMEMLSGIFYRIIKINLSTDTYRTLKNISDDFRSPLDGIKSISQRLRQYGEEYVHEEDQEAFLEFCDSENLRKNFSEEDTERISMSYRCRNGQEFRWVSMEIIKSTEYAKDNEVVVLYLRDINTDYLKQLDMVLSRSKGSVGMVNVNVTDGTCKSGSSSLKNLELQEEDRTLDQYINRISTSIPQEDGRRSFTENFSRKHMLDSFEKGHTVIQENYPVYSTENHRPQLYRVTAEMVRNSFSGQIEAILYFTDITGKYLAEKMPQILYQKNYEQIAVIDLRRRKIVAIAETVFDFSQSLEQEMDYDQYQKKVMKCVVPEEEKAQFENYTNLDNIKRELDRKGRYSFSVYQLNRNGEKALNNYTYLYFDHYFDIVAVAVEDITELSGQDALTGGYNRQGFVQKAEHILQNANEDENYAILFFNIKNFKAVNELFGIDLGDFILRELYEDLKNSQLDPVVIARAEADHFVCLVKRENLDEKFLLKLCTKKISSSGKAIRLFSRCGIFYVKDKEMSVNMMIGRAKLAKKYIEDEYVQPYKVYDSSMQTAYIDKAEIAGELAEGIAKGELQVYYQPVVDVKTGQIASAEALIRWHHSEKGFLSPGFFIPALEESGHISELDDYVIHQVSDFLMDRYHAGKNVVPVSVNLSWMDFYDEKIMEDILDECKNNDLEEKLIRLEVTETSYAAMGESRNSILESFRTEGVKIMMDDFGTGYSSFGMLQQYNFDIMKIDMSFIRQIETNPKTKSMLRFLIDMAHEMGIYIVAEGVETEVQADFLKKSHCDYIQGYYYYRPIPQEEFRKLLDEM</sequence>
<evidence type="ECO:0000256" key="3">
    <source>
        <dbReference type="PROSITE-ProRule" id="PRU00169"/>
    </source>
</evidence>
<dbReference type="Gene3D" id="3.20.20.450">
    <property type="entry name" value="EAL domain"/>
    <property type="match status" value="1"/>
</dbReference>
<evidence type="ECO:0000313" key="7">
    <source>
        <dbReference type="EMBL" id="MCC2148032.1"/>
    </source>
</evidence>
<gene>
    <name evidence="7" type="ORF">LKD42_01995</name>
</gene>
<evidence type="ECO:0000259" key="6">
    <source>
        <dbReference type="PROSITE" id="PS50887"/>
    </source>
</evidence>
<dbReference type="SMART" id="SM00052">
    <property type="entry name" value="EAL"/>
    <property type="match status" value="1"/>
</dbReference>
<feature type="modified residue" description="4-aspartylphosphate" evidence="3">
    <location>
        <position position="53"/>
    </location>
</feature>
<dbReference type="PROSITE" id="PS50110">
    <property type="entry name" value="RESPONSE_REGULATORY"/>
    <property type="match status" value="1"/>
</dbReference>
<name>A0ABS8EUA1_9FIRM</name>
<dbReference type="InterPro" id="IPR001633">
    <property type="entry name" value="EAL_dom"/>
</dbReference>
<dbReference type="InterPro" id="IPR000160">
    <property type="entry name" value="GGDEF_dom"/>
</dbReference>
<dbReference type="SUPFAM" id="SSF52172">
    <property type="entry name" value="CheY-like"/>
    <property type="match status" value="1"/>
</dbReference>
<dbReference type="SMART" id="SM00267">
    <property type="entry name" value="GGDEF"/>
    <property type="match status" value="1"/>
</dbReference>
<dbReference type="SUPFAM" id="SSF55073">
    <property type="entry name" value="Nucleotide cyclase"/>
    <property type="match status" value="1"/>
</dbReference>
<evidence type="ECO:0000256" key="2">
    <source>
        <dbReference type="ARBA" id="ARBA00024867"/>
    </source>
</evidence>
<dbReference type="EMBL" id="JAJEQE010000003">
    <property type="protein sequence ID" value="MCC2148032.1"/>
    <property type="molecule type" value="Genomic_DNA"/>
</dbReference>
<protein>
    <recommendedName>
        <fullName evidence="1">Stage 0 sporulation protein A homolog</fullName>
    </recommendedName>
</protein>
<dbReference type="Pfam" id="PF00563">
    <property type="entry name" value="EAL"/>
    <property type="match status" value="1"/>
</dbReference>
<feature type="domain" description="Response regulatory" evidence="4">
    <location>
        <begin position="3"/>
        <end position="120"/>
    </location>
</feature>
<dbReference type="InterPro" id="IPR043128">
    <property type="entry name" value="Rev_trsase/Diguanyl_cyclase"/>
</dbReference>
<proteinExistence type="predicted"/>
<comment type="function">
    <text evidence="2">May play the central regulatory role in sporulation. It may be an element of the effector pathway responsible for the activation of sporulation genes in response to nutritional stress. Spo0A may act in concert with spo0H (a sigma factor) to control the expression of some genes that are critical to the sporulation process.</text>
</comment>
<feature type="domain" description="GGDEF" evidence="6">
    <location>
        <begin position="545"/>
        <end position="672"/>
    </location>
</feature>
<dbReference type="Proteomes" id="UP001299235">
    <property type="component" value="Unassembled WGS sequence"/>
</dbReference>
<dbReference type="NCBIfam" id="TIGR00254">
    <property type="entry name" value="GGDEF"/>
    <property type="match status" value="1"/>
</dbReference>
<dbReference type="PANTHER" id="PTHR33121:SF79">
    <property type="entry name" value="CYCLIC DI-GMP PHOSPHODIESTERASE PDED-RELATED"/>
    <property type="match status" value="1"/>
</dbReference>
<reference evidence="7 8" key="1">
    <citation type="submission" date="2021-10" db="EMBL/GenBank/DDBJ databases">
        <title>Anaerobic single-cell dispensing facilitates the cultivation of human gut bacteria.</title>
        <authorList>
            <person name="Afrizal A."/>
        </authorList>
    </citation>
    <scope>NUCLEOTIDE SEQUENCE [LARGE SCALE GENOMIC DNA]</scope>
    <source>
        <strain evidence="7 8">CLA-AA-H246</strain>
    </source>
</reference>
<evidence type="ECO:0000256" key="1">
    <source>
        <dbReference type="ARBA" id="ARBA00018672"/>
    </source>
</evidence>
<dbReference type="InterPro" id="IPR035919">
    <property type="entry name" value="EAL_sf"/>
</dbReference>
<accession>A0ABS8EUA1</accession>
<dbReference type="InterPro" id="IPR029787">
    <property type="entry name" value="Nucleotide_cyclase"/>
</dbReference>
<dbReference type="Gene3D" id="3.30.70.270">
    <property type="match status" value="1"/>
</dbReference>
<dbReference type="PROSITE" id="PS50887">
    <property type="entry name" value="GGDEF"/>
    <property type="match status" value="1"/>
</dbReference>
<dbReference type="Pfam" id="PF00072">
    <property type="entry name" value="Response_reg"/>
    <property type="match status" value="1"/>
</dbReference>
<dbReference type="InterPro" id="IPR001789">
    <property type="entry name" value="Sig_transdc_resp-reg_receiver"/>
</dbReference>
<dbReference type="InterPro" id="IPR011006">
    <property type="entry name" value="CheY-like_superfamily"/>
</dbReference>
<dbReference type="SUPFAM" id="SSF141868">
    <property type="entry name" value="EAL domain-like"/>
    <property type="match status" value="1"/>
</dbReference>
<dbReference type="Pfam" id="PF00990">
    <property type="entry name" value="GGDEF"/>
    <property type="match status" value="1"/>
</dbReference>
<dbReference type="Gene3D" id="3.40.50.2300">
    <property type="match status" value="1"/>
</dbReference>
<dbReference type="PANTHER" id="PTHR33121">
    <property type="entry name" value="CYCLIC DI-GMP PHOSPHODIESTERASE PDEF"/>
    <property type="match status" value="1"/>
</dbReference>
<dbReference type="InterPro" id="IPR050706">
    <property type="entry name" value="Cyclic-di-GMP_PDE-like"/>
</dbReference>